<dbReference type="AlphaFoldDB" id="A0A818ZUW9"/>
<gene>
    <name evidence="2" type="ORF">OTI717_LOCUS16829</name>
</gene>
<sequence length="97" mass="11043">MMNYYTPDEGYQALTVLGDEGRNAYRLATHADVILPFLVFLSLSLTAVTLGKKYRYAIGPFIYMIADYIENIAEIYVLRIYPKRNDSIMTLACYAGL</sequence>
<organism evidence="2 3">
    <name type="scientific">Rotaria sordida</name>
    <dbReference type="NCBI Taxonomy" id="392033"/>
    <lineage>
        <taxon>Eukaryota</taxon>
        <taxon>Metazoa</taxon>
        <taxon>Spiralia</taxon>
        <taxon>Gnathifera</taxon>
        <taxon>Rotifera</taxon>
        <taxon>Eurotatoria</taxon>
        <taxon>Bdelloidea</taxon>
        <taxon>Philodinida</taxon>
        <taxon>Philodinidae</taxon>
        <taxon>Rotaria</taxon>
    </lineage>
</organism>
<comment type="caution">
    <text evidence="2">The sequence shown here is derived from an EMBL/GenBank/DDBJ whole genome shotgun (WGS) entry which is preliminary data.</text>
</comment>
<dbReference type="EMBL" id="CAJOAX010002149">
    <property type="protein sequence ID" value="CAF3774261.1"/>
    <property type="molecule type" value="Genomic_DNA"/>
</dbReference>
<keyword evidence="1" id="KW-0812">Transmembrane</keyword>
<evidence type="ECO:0000313" key="2">
    <source>
        <dbReference type="EMBL" id="CAF3774261.1"/>
    </source>
</evidence>
<evidence type="ECO:0000256" key="1">
    <source>
        <dbReference type="SAM" id="Phobius"/>
    </source>
</evidence>
<reference evidence="2" key="1">
    <citation type="submission" date="2021-02" db="EMBL/GenBank/DDBJ databases">
        <authorList>
            <person name="Nowell W R."/>
        </authorList>
    </citation>
    <scope>NUCLEOTIDE SEQUENCE</scope>
</reference>
<protein>
    <submittedName>
        <fullName evidence="2">Uncharacterized protein</fullName>
    </submittedName>
</protein>
<keyword evidence="1" id="KW-1133">Transmembrane helix</keyword>
<name>A0A818ZUW9_9BILA</name>
<accession>A0A818ZUW9</accession>
<proteinExistence type="predicted"/>
<feature type="transmembrane region" description="Helical" evidence="1">
    <location>
        <begin position="33"/>
        <end position="51"/>
    </location>
</feature>
<keyword evidence="1" id="KW-0472">Membrane</keyword>
<feature type="non-terminal residue" evidence="2">
    <location>
        <position position="97"/>
    </location>
</feature>
<evidence type="ECO:0000313" key="3">
    <source>
        <dbReference type="Proteomes" id="UP000663823"/>
    </source>
</evidence>
<dbReference type="Proteomes" id="UP000663823">
    <property type="component" value="Unassembled WGS sequence"/>
</dbReference>